<dbReference type="EMBL" id="CAJPVJ010042418">
    <property type="protein sequence ID" value="CAG2182115.1"/>
    <property type="molecule type" value="Genomic_DNA"/>
</dbReference>
<accession>A0A7R9R099</accession>
<evidence type="ECO:0000313" key="1">
    <source>
        <dbReference type="EMBL" id="CAD7664978.1"/>
    </source>
</evidence>
<dbReference type="Proteomes" id="UP000728032">
    <property type="component" value="Unassembled WGS sequence"/>
</dbReference>
<dbReference type="EMBL" id="OC957243">
    <property type="protein sequence ID" value="CAD7664978.1"/>
    <property type="molecule type" value="Genomic_DNA"/>
</dbReference>
<reference evidence="1" key="1">
    <citation type="submission" date="2020-11" db="EMBL/GenBank/DDBJ databases">
        <authorList>
            <person name="Tran Van P."/>
        </authorList>
    </citation>
    <scope>NUCLEOTIDE SEQUENCE</scope>
</reference>
<sequence>MRTSSSTTASTIRSIGWAIVTRPSPTTSTNTSPLSPISLMNPKIWSTTTTRYT</sequence>
<name>A0A7R9R099_9ACAR</name>
<evidence type="ECO:0000313" key="2">
    <source>
        <dbReference type="Proteomes" id="UP000728032"/>
    </source>
</evidence>
<organism evidence="1">
    <name type="scientific">Oppiella nova</name>
    <dbReference type="NCBI Taxonomy" id="334625"/>
    <lineage>
        <taxon>Eukaryota</taxon>
        <taxon>Metazoa</taxon>
        <taxon>Ecdysozoa</taxon>
        <taxon>Arthropoda</taxon>
        <taxon>Chelicerata</taxon>
        <taxon>Arachnida</taxon>
        <taxon>Acari</taxon>
        <taxon>Acariformes</taxon>
        <taxon>Sarcoptiformes</taxon>
        <taxon>Oribatida</taxon>
        <taxon>Brachypylina</taxon>
        <taxon>Oppioidea</taxon>
        <taxon>Oppiidae</taxon>
        <taxon>Oppiella</taxon>
    </lineage>
</organism>
<dbReference type="AlphaFoldDB" id="A0A7R9R099"/>
<protein>
    <submittedName>
        <fullName evidence="1">Uncharacterized protein</fullName>
    </submittedName>
</protein>
<keyword evidence="2" id="KW-1185">Reference proteome</keyword>
<proteinExistence type="predicted"/>
<gene>
    <name evidence="1" type="ORF">ONB1V03_LOCUS21536</name>
</gene>